<evidence type="ECO:0000256" key="1">
    <source>
        <dbReference type="SAM" id="MobiDB-lite"/>
    </source>
</evidence>
<accession>A0A1I7X5P4</accession>
<dbReference type="WBParaSite" id="Hba_12924">
    <property type="protein sequence ID" value="Hba_12924"/>
    <property type="gene ID" value="Hba_12924"/>
</dbReference>
<evidence type="ECO:0000313" key="3">
    <source>
        <dbReference type="Proteomes" id="UP000095283"/>
    </source>
</evidence>
<sequence>MSQREPDLLQLPSWDEFDQAEGELDYGEDGDVDAQGREEVVEASSSSPCLVEEPCSSSQIPQVAANDQLPRVEEHDNDRYIGVYVRLRQDLGPRLPQLGSSLSNHRDIGPALPRVRSIGATLPRVQPIGADQRRNMSIIGPHIPSLFNDSSAPTLPEDELRAHANSLPAPVIYISTVTHFFVIYLDNTVGPSSSFLPPPEPGEACNAGMQRVIGPAIPSDFTLPVDTGNEANVLMDEPDDEDVFGPVPPPPPSDFAPSSPERPSLNMHPDQLEMPVEDDDDVVGPMPPGQDDENVAEEYALRLAALERQKHAEQKTSKREEWMTQLPKKLTNYGLEARQFNKGTVSKTLDDSWTEIPEQKRKKIEANDMEPCSSGSLVLSGAQKRRDAEQERRANELNVGYIYLNYIIVLKNKWLILIFQQNRGEALLDVHQRKRRIEGSGLTNGAMSSVGDRRAFDRERDMEVRGLKGASASEIKERCGQLSSRFGHSNNEKFL</sequence>
<dbReference type="PANTHER" id="PTHR46370:SF1">
    <property type="entry name" value="GPALPP MOTIFS-CONTAINING PROTEIN 1"/>
    <property type="match status" value="1"/>
</dbReference>
<organism evidence="3 4">
    <name type="scientific">Heterorhabditis bacteriophora</name>
    <name type="common">Entomopathogenic nematode worm</name>
    <dbReference type="NCBI Taxonomy" id="37862"/>
    <lineage>
        <taxon>Eukaryota</taxon>
        <taxon>Metazoa</taxon>
        <taxon>Ecdysozoa</taxon>
        <taxon>Nematoda</taxon>
        <taxon>Chromadorea</taxon>
        <taxon>Rhabditida</taxon>
        <taxon>Rhabditina</taxon>
        <taxon>Rhabditomorpha</taxon>
        <taxon>Strongyloidea</taxon>
        <taxon>Heterorhabditidae</taxon>
        <taxon>Heterorhabditis</taxon>
    </lineage>
</organism>
<evidence type="ECO:0000313" key="4">
    <source>
        <dbReference type="WBParaSite" id="Hba_12924"/>
    </source>
</evidence>
<reference evidence="4" key="1">
    <citation type="submission" date="2016-11" db="UniProtKB">
        <authorList>
            <consortium name="WormBaseParasite"/>
        </authorList>
    </citation>
    <scope>IDENTIFICATION</scope>
</reference>
<dbReference type="InterPro" id="IPR022226">
    <property type="entry name" value="DUF3752"/>
</dbReference>
<feature type="compositionally biased region" description="Acidic residues" evidence="1">
    <location>
        <begin position="15"/>
        <end position="32"/>
    </location>
</feature>
<feature type="region of interest" description="Disordered" evidence="1">
    <location>
        <begin position="230"/>
        <end position="271"/>
    </location>
</feature>
<dbReference type="PANTHER" id="PTHR46370">
    <property type="entry name" value="GPALPP MOTIFS-CONTAINING PROTEIN 1"/>
    <property type="match status" value="1"/>
</dbReference>
<evidence type="ECO:0000259" key="2">
    <source>
        <dbReference type="Pfam" id="PF12572"/>
    </source>
</evidence>
<proteinExistence type="predicted"/>
<feature type="domain" description="DUF3752" evidence="2">
    <location>
        <begin position="335"/>
        <end position="487"/>
    </location>
</feature>
<dbReference type="AlphaFoldDB" id="A0A1I7X5P4"/>
<keyword evidence="3" id="KW-1185">Reference proteome</keyword>
<dbReference type="Pfam" id="PF12572">
    <property type="entry name" value="DUF3752"/>
    <property type="match status" value="1"/>
</dbReference>
<protein>
    <submittedName>
        <fullName evidence="4">DUF3752 domain-containing protein</fullName>
    </submittedName>
</protein>
<name>A0A1I7X5P4_HETBA</name>
<feature type="region of interest" description="Disordered" evidence="1">
    <location>
        <begin position="1"/>
        <end position="54"/>
    </location>
</feature>
<dbReference type="Proteomes" id="UP000095283">
    <property type="component" value="Unplaced"/>
</dbReference>
<dbReference type="InterPro" id="IPR046331">
    <property type="entry name" value="GPAM1-like"/>
</dbReference>